<evidence type="ECO:0000313" key="9">
    <source>
        <dbReference type="EMBL" id="QMV69734.1"/>
    </source>
</evidence>
<sequence length="375" mass="43681">MGKDYHLKHTGEDLLSKTINFLRFPLIVGVVFIHTDFSHIVLAGVKQIDFVNFPIFTSVFFLFSKIIFEVCVPLFYFISGFLFFYRTEGFSIQIYFKKLKDRFRSLFIPYIFWNFVVLLFFFLAQAFFAGSLISGVNKPIVDYSVMDWIWSFWDTSKVNPHLEKTLPANSPFWFIRDLMVVVVFSPLLYWLVKKLGVFVLALLGLLWLYNPYFYLPGISTVSFFFFTAGAYFSIYKKDFVLLMKPLLPWAAALFVFIVAAEFYFFGESCWSYLYCASVMVGLLFSIALSARFIEKGYWQPNSFLAEGSFFIFAYHRLPLVFVIKFLFYIIRPQSEVSFLLLYIACPAAVIMLGLLGYRVLKNMLPRFTAIICGGR</sequence>
<proteinExistence type="inferred from homology"/>
<dbReference type="GO" id="GO:0005886">
    <property type="term" value="C:plasma membrane"/>
    <property type="evidence" value="ECO:0007669"/>
    <property type="project" value="UniProtKB-SubCell"/>
</dbReference>
<feature type="transmembrane region" description="Helical" evidence="7">
    <location>
        <begin position="271"/>
        <end position="288"/>
    </location>
</feature>
<evidence type="ECO:0000313" key="10">
    <source>
        <dbReference type="Proteomes" id="UP000515450"/>
    </source>
</evidence>
<evidence type="ECO:0000256" key="5">
    <source>
        <dbReference type="ARBA" id="ARBA00022989"/>
    </source>
</evidence>
<keyword evidence="6 7" id="KW-0472">Membrane</keyword>
<comment type="similarity">
    <text evidence="2">Belongs to the acyltransferase 3 family.</text>
</comment>
<dbReference type="PANTHER" id="PTHR40074:SF2">
    <property type="entry name" value="O-ACETYLTRANSFERASE WECH"/>
    <property type="match status" value="1"/>
</dbReference>
<reference evidence="9 10" key="1">
    <citation type="journal article" date="2020" name="G3 (Bethesda)">
        <title>CeMbio - The Caenorhabditis elegans Microbiome Resource.</title>
        <authorList>
            <person name="Dirksen P."/>
            <person name="Assie A."/>
            <person name="Zimmermann J."/>
            <person name="Zhang F."/>
            <person name="Tietje A.M."/>
            <person name="Marsh S.A."/>
            <person name="Felix M.A."/>
            <person name="Shapira M."/>
            <person name="Kaleta C."/>
            <person name="Schulenburg H."/>
            <person name="Samuel B."/>
        </authorList>
    </citation>
    <scope>NUCLEOTIDE SEQUENCE [LARGE SCALE GENOMIC DNA]</scope>
    <source>
        <strain evidence="9 10">BIGb0170</strain>
    </source>
</reference>
<feature type="transmembrane region" description="Helical" evidence="7">
    <location>
        <begin position="309"/>
        <end position="330"/>
    </location>
</feature>
<dbReference type="AlphaFoldDB" id="A0A7G5E6V9"/>
<feature type="transmembrane region" description="Helical" evidence="7">
    <location>
        <begin position="195"/>
        <end position="212"/>
    </location>
</feature>
<keyword evidence="3" id="KW-1003">Cell membrane</keyword>
<dbReference type="EMBL" id="CP058555">
    <property type="protein sequence ID" value="QMV69734.1"/>
    <property type="molecule type" value="Genomic_DNA"/>
</dbReference>
<evidence type="ECO:0000256" key="2">
    <source>
        <dbReference type="ARBA" id="ARBA00007400"/>
    </source>
</evidence>
<accession>A0A7G5E6V9</accession>
<evidence type="ECO:0000256" key="6">
    <source>
        <dbReference type="ARBA" id="ARBA00023136"/>
    </source>
</evidence>
<dbReference type="GO" id="GO:0016413">
    <property type="term" value="F:O-acetyltransferase activity"/>
    <property type="evidence" value="ECO:0007669"/>
    <property type="project" value="TreeGrafter"/>
</dbReference>
<name>A0A7G5E6V9_9SPHI</name>
<keyword evidence="4 7" id="KW-0812">Transmembrane</keyword>
<dbReference type="PANTHER" id="PTHR40074">
    <property type="entry name" value="O-ACETYLTRANSFERASE WECH"/>
    <property type="match status" value="1"/>
</dbReference>
<keyword evidence="10" id="KW-1185">Reference proteome</keyword>
<feature type="transmembrane region" description="Helical" evidence="7">
    <location>
        <begin position="218"/>
        <end position="234"/>
    </location>
</feature>
<feature type="transmembrane region" description="Helical" evidence="7">
    <location>
        <begin position="106"/>
        <end position="128"/>
    </location>
</feature>
<evidence type="ECO:0000256" key="7">
    <source>
        <dbReference type="SAM" id="Phobius"/>
    </source>
</evidence>
<dbReference type="GO" id="GO:0009246">
    <property type="term" value="P:enterobacterial common antigen biosynthetic process"/>
    <property type="evidence" value="ECO:0007669"/>
    <property type="project" value="TreeGrafter"/>
</dbReference>
<dbReference type="InterPro" id="IPR002656">
    <property type="entry name" value="Acyl_transf_3_dom"/>
</dbReference>
<organism evidence="9 10">
    <name type="scientific">Sphingobacterium paramultivorum</name>
    <dbReference type="NCBI Taxonomy" id="2886510"/>
    <lineage>
        <taxon>Bacteria</taxon>
        <taxon>Pseudomonadati</taxon>
        <taxon>Bacteroidota</taxon>
        <taxon>Sphingobacteriia</taxon>
        <taxon>Sphingobacteriales</taxon>
        <taxon>Sphingobacteriaceae</taxon>
        <taxon>Sphingobacterium</taxon>
    </lineage>
</organism>
<evidence type="ECO:0000256" key="1">
    <source>
        <dbReference type="ARBA" id="ARBA00004651"/>
    </source>
</evidence>
<evidence type="ECO:0000256" key="3">
    <source>
        <dbReference type="ARBA" id="ARBA00022475"/>
    </source>
</evidence>
<protein>
    <submittedName>
        <fullName evidence="9">Acyltransferase</fullName>
    </submittedName>
</protein>
<feature type="domain" description="Acyltransferase 3" evidence="8">
    <location>
        <begin position="19"/>
        <end position="349"/>
    </location>
</feature>
<dbReference type="Pfam" id="PF01757">
    <property type="entry name" value="Acyl_transf_3"/>
    <property type="match status" value="1"/>
</dbReference>
<evidence type="ECO:0000259" key="8">
    <source>
        <dbReference type="Pfam" id="PF01757"/>
    </source>
</evidence>
<feature type="transmembrane region" description="Helical" evidence="7">
    <location>
        <begin position="336"/>
        <end position="357"/>
    </location>
</feature>
<dbReference type="RefSeq" id="WP_182330456.1">
    <property type="nucleotide sequence ID" value="NZ_CP058555.1"/>
</dbReference>
<keyword evidence="5 7" id="KW-1133">Transmembrane helix</keyword>
<evidence type="ECO:0000256" key="4">
    <source>
        <dbReference type="ARBA" id="ARBA00022692"/>
    </source>
</evidence>
<feature type="transmembrane region" description="Helical" evidence="7">
    <location>
        <begin position="62"/>
        <end position="85"/>
    </location>
</feature>
<keyword evidence="9" id="KW-0012">Acyltransferase</keyword>
<gene>
    <name evidence="9" type="ORF">HS960_19670</name>
</gene>
<keyword evidence="9" id="KW-0808">Transferase</keyword>
<feature type="transmembrane region" description="Helical" evidence="7">
    <location>
        <begin position="21"/>
        <end position="42"/>
    </location>
</feature>
<feature type="transmembrane region" description="Helical" evidence="7">
    <location>
        <begin position="246"/>
        <end position="265"/>
    </location>
</feature>
<comment type="subcellular location">
    <subcellularLocation>
        <location evidence="1">Cell membrane</location>
        <topology evidence="1">Multi-pass membrane protein</topology>
    </subcellularLocation>
</comment>
<dbReference type="Proteomes" id="UP000515450">
    <property type="component" value="Chromosome"/>
</dbReference>